<dbReference type="EMBL" id="JAPWTK010000005">
    <property type="protein sequence ID" value="KAJ8961454.1"/>
    <property type="molecule type" value="Genomic_DNA"/>
</dbReference>
<dbReference type="InterPro" id="IPR036397">
    <property type="entry name" value="RNaseH_sf"/>
</dbReference>
<gene>
    <name evidence="1" type="ORF">NQ318_014702</name>
</gene>
<dbReference type="GO" id="GO:0003676">
    <property type="term" value="F:nucleic acid binding"/>
    <property type="evidence" value="ECO:0007669"/>
    <property type="project" value="InterPro"/>
</dbReference>
<organism evidence="1 2">
    <name type="scientific">Aromia moschata</name>
    <dbReference type="NCBI Taxonomy" id="1265417"/>
    <lineage>
        <taxon>Eukaryota</taxon>
        <taxon>Metazoa</taxon>
        <taxon>Ecdysozoa</taxon>
        <taxon>Arthropoda</taxon>
        <taxon>Hexapoda</taxon>
        <taxon>Insecta</taxon>
        <taxon>Pterygota</taxon>
        <taxon>Neoptera</taxon>
        <taxon>Endopterygota</taxon>
        <taxon>Coleoptera</taxon>
        <taxon>Polyphaga</taxon>
        <taxon>Cucujiformia</taxon>
        <taxon>Chrysomeloidea</taxon>
        <taxon>Cerambycidae</taxon>
        <taxon>Cerambycinae</taxon>
        <taxon>Callichromatini</taxon>
        <taxon>Aromia</taxon>
    </lineage>
</organism>
<dbReference type="Gene3D" id="3.30.420.10">
    <property type="entry name" value="Ribonuclease H-like superfamily/Ribonuclease H"/>
    <property type="match status" value="1"/>
</dbReference>
<accession>A0AAV8ZDP6</accession>
<reference evidence="1" key="1">
    <citation type="journal article" date="2023" name="Insect Mol. Biol.">
        <title>Genome sequencing provides insights into the evolution of gene families encoding plant cell wall-degrading enzymes in longhorned beetles.</title>
        <authorList>
            <person name="Shin N.R."/>
            <person name="Okamura Y."/>
            <person name="Kirsch R."/>
            <person name="Pauchet Y."/>
        </authorList>
    </citation>
    <scope>NUCLEOTIDE SEQUENCE</scope>
    <source>
        <strain evidence="1">AMC_N1</strain>
    </source>
</reference>
<evidence type="ECO:0000313" key="2">
    <source>
        <dbReference type="Proteomes" id="UP001162162"/>
    </source>
</evidence>
<keyword evidence="2" id="KW-1185">Reference proteome</keyword>
<dbReference type="AlphaFoldDB" id="A0AAV8ZDP6"/>
<protein>
    <submittedName>
        <fullName evidence="1">Uncharacterized protein</fullName>
    </submittedName>
</protein>
<dbReference type="Proteomes" id="UP001162162">
    <property type="component" value="Unassembled WGS sequence"/>
</dbReference>
<comment type="caution">
    <text evidence="1">The sequence shown here is derived from an EMBL/GenBank/DDBJ whole genome shotgun (WGS) entry which is preliminary data.</text>
</comment>
<proteinExistence type="predicted"/>
<sequence>MDIPLTLYFTSRGSPGALKGGAPKHCLYCLYISPPLKLYHPYYSYFSKLWERTLHKISGKGLSVKSIETSGIPIRVFPYQLPEKAFDAGSSKSDTDTCVCVCVAVAVVETCRALKQQHETDPDFLLKVITGDESWCYGYDPETKQQSNWKIRWVDWKKAS</sequence>
<evidence type="ECO:0000313" key="1">
    <source>
        <dbReference type="EMBL" id="KAJ8961454.1"/>
    </source>
</evidence>
<name>A0AAV8ZDP6_9CUCU</name>